<keyword evidence="1" id="KW-0812">Transmembrane</keyword>
<dbReference type="PANTHER" id="PTHR30273:SF2">
    <property type="entry name" value="PROTEIN FECR"/>
    <property type="match status" value="1"/>
</dbReference>
<evidence type="ECO:0000259" key="2">
    <source>
        <dbReference type="Pfam" id="PF04773"/>
    </source>
</evidence>
<gene>
    <name evidence="4" type="ORF">SAMN05216490_1936</name>
</gene>
<evidence type="ECO:0000313" key="4">
    <source>
        <dbReference type="EMBL" id="SDS84770.1"/>
    </source>
</evidence>
<organism evidence="4 5">
    <name type="scientific">Mucilaginibacter mallensis</name>
    <dbReference type="NCBI Taxonomy" id="652787"/>
    <lineage>
        <taxon>Bacteria</taxon>
        <taxon>Pseudomonadati</taxon>
        <taxon>Bacteroidota</taxon>
        <taxon>Sphingobacteriia</taxon>
        <taxon>Sphingobacteriales</taxon>
        <taxon>Sphingobacteriaceae</taxon>
        <taxon>Mucilaginibacter</taxon>
    </lineage>
</organism>
<dbReference type="EMBL" id="LT629740">
    <property type="protein sequence ID" value="SDS84770.1"/>
    <property type="molecule type" value="Genomic_DNA"/>
</dbReference>
<reference evidence="4 5" key="1">
    <citation type="submission" date="2016-10" db="EMBL/GenBank/DDBJ databases">
        <authorList>
            <person name="de Groot N.N."/>
        </authorList>
    </citation>
    <scope>NUCLEOTIDE SEQUENCE [LARGE SCALE GENOMIC DNA]</scope>
    <source>
        <strain evidence="4 5">MP1X4</strain>
    </source>
</reference>
<accession>A0A1H1VJT3</accession>
<sequence>MNKERLQVLLHQYLNDTISESNCIELLDYLDKAGTDKIADAVIIELIDLESGPSFGEQQTHEILQRIQSDSRFKRSSSEKEERYNLFIINRNRWLQVAAAMLILITGGVLYLLHQKNVQVTKNNIVKAQQTQILPGSNKAYLTMGNGKVIYLSNANNGVLAKTNSVNVLKPRNGQIVYKANTAATDQAITYNTLTTPKGGEYQVVLPDGTKVWLNAASSLSYPTEFTGKERHVKLTGEAYFEVAKNKDKPFFVSIDDVQVRVLGTHFNIEAYSDDHNIKATLLEGSVQVTKNQNRSLLKPGQQAVINSNSNNIMIADANIDDVMAWKNGYFIFDHDNITGIMKKVSRWYDVDIEYNGNYDDQKFGGTFYRSKSIAELLQHLEKVGKIHFTITGRRIIVMN</sequence>
<dbReference type="PANTHER" id="PTHR30273">
    <property type="entry name" value="PERIPLASMIC SIGNAL SENSOR AND SIGMA FACTOR ACTIVATOR FECR-RELATED"/>
    <property type="match status" value="1"/>
</dbReference>
<feature type="transmembrane region" description="Helical" evidence="1">
    <location>
        <begin position="94"/>
        <end position="113"/>
    </location>
</feature>
<name>A0A1H1VJT3_MUCMA</name>
<keyword evidence="1" id="KW-0472">Membrane</keyword>
<dbReference type="InterPro" id="IPR006860">
    <property type="entry name" value="FecR"/>
</dbReference>
<evidence type="ECO:0000313" key="5">
    <source>
        <dbReference type="Proteomes" id="UP000199679"/>
    </source>
</evidence>
<dbReference type="STRING" id="652787.SAMN05216490_1936"/>
<dbReference type="AlphaFoldDB" id="A0A1H1VJT3"/>
<feature type="domain" description="FecR protein" evidence="2">
    <location>
        <begin position="193"/>
        <end position="288"/>
    </location>
</feature>
<dbReference type="OrthoDB" id="1099963at2"/>
<dbReference type="FunFam" id="2.60.120.1440:FF:000001">
    <property type="entry name" value="Putative anti-sigma factor"/>
    <property type="match status" value="1"/>
</dbReference>
<keyword evidence="1" id="KW-1133">Transmembrane helix</keyword>
<evidence type="ECO:0000259" key="3">
    <source>
        <dbReference type="Pfam" id="PF16344"/>
    </source>
</evidence>
<dbReference type="Proteomes" id="UP000199679">
    <property type="component" value="Chromosome I"/>
</dbReference>
<dbReference type="InterPro" id="IPR012373">
    <property type="entry name" value="Ferrdict_sens_TM"/>
</dbReference>
<dbReference type="Pfam" id="PF16344">
    <property type="entry name" value="FecR_C"/>
    <property type="match status" value="1"/>
</dbReference>
<proteinExistence type="predicted"/>
<dbReference type="Pfam" id="PF04773">
    <property type="entry name" value="FecR"/>
    <property type="match status" value="1"/>
</dbReference>
<protein>
    <submittedName>
        <fullName evidence="4">FecR family protein</fullName>
    </submittedName>
</protein>
<feature type="domain" description="Protein FecR C-terminal" evidence="3">
    <location>
        <begin position="330"/>
        <end position="398"/>
    </location>
</feature>
<dbReference type="InterPro" id="IPR032508">
    <property type="entry name" value="FecR_C"/>
</dbReference>
<dbReference type="RefSeq" id="WP_091371649.1">
    <property type="nucleotide sequence ID" value="NZ_LT629740.1"/>
</dbReference>
<dbReference type="GO" id="GO:0016989">
    <property type="term" value="F:sigma factor antagonist activity"/>
    <property type="evidence" value="ECO:0007669"/>
    <property type="project" value="TreeGrafter"/>
</dbReference>
<dbReference type="Gene3D" id="2.60.120.1440">
    <property type="match status" value="1"/>
</dbReference>
<keyword evidence="5" id="KW-1185">Reference proteome</keyword>
<dbReference type="Gene3D" id="3.55.50.30">
    <property type="match status" value="1"/>
</dbReference>
<evidence type="ECO:0000256" key="1">
    <source>
        <dbReference type="SAM" id="Phobius"/>
    </source>
</evidence>